<dbReference type="WBParaSite" id="BXY_0014000.1">
    <property type="protein sequence ID" value="BXY_0014000.1"/>
    <property type="gene ID" value="BXY_0014000"/>
</dbReference>
<evidence type="ECO:0000313" key="2">
    <source>
        <dbReference type="WBParaSite" id="BXY_0014000.1"/>
    </source>
</evidence>
<sequence>MRRPVEYNNDMFCYMPFRMRMMCFVCTAFLVVSLVTAIANSMKNSTLESATYCSKEKEIKFHSSLFCPDESILYYYKCCQSKCCAQPKILLLVSVGSLFCAILVIVIYSTTTSGINCC</sequence>
<protein>
    <submittedName>
        <fullName evidence="2">Uncharacterized protein</fullName>
    </submittedName>
</protein>
<proteinExistence type="predicted"/>
<name>A0A1I7RHG3_BURXY</name>
<dbReference type="AlphaFoldDB" id="A0A1I7RHG3"/>
<organism evidence="1 2">
    <name type="scientific">Bursaphelenchus xylophilus</name>
    <name type="common">Pinewood nematode worm</name>
    <name type="synonym">Aphelenchoides xylophilus</name>
    <dbReference type="NCBI Taxonomy" id="6326"/>
    <lineage>
        <taxon>Eukaryota</taxon>
        <taxon>Metazoa</taxon>
        <taxon>Ecdysozoa</taxon>
        <taxon>Nematoda</taxon>
        <taxon>Chromadorea</taxon>
        <taxon>Rhabditida</taxon>
        <taxon>Tylenchina</taxon>
        <taxon>Tylenchomorpha</taxon>
        <taxon>Aphelenchoidea</taxon>
        <taxon>Aphelenchoididae</taxon>
        <taxon>Bursaphelenchus</taxon>
    </lineage>
</organism>
<accession>A0A1I7RHG3</accession>
<reference evidence="2" key="1">
    <citation type="submission" date="2016-11" db="UniProtKB">
        <authorList>
            <consortium name="WormBaseParasite"/>
        </authorList>
    </citation>
    <scope>IDENTIFICATION</scope>
</reference>
<evidence type="ECO:0000313" key="1">
    <source>
        <dbReference type="Proteomes" id="UP000095284"/>
    </source>
</evidence>
<dbReference type="Proteomes" id="UP000095284">
    <property type="component" value="Unplaced"/>
</dbReference>